<gene>
    <name evidence="12" type="primary">gspG</name>
    <name evidence="12" type="ORF">CWI69_09000</name>
</gene>
<comment type="subcellular location">
    <subcellularLocation>
        <location evidence="1">Cell inner membrane</location>
        <topology evidence="1">Single-pass membrane protein</topology>
    </subcellularLocation>
</comment>
<evidence type="ECO:0000256" key="7">
    <source>
        <dbReference type="ARBA" id="ARBA00022692"/>
    </source>
</evidence>
<dbReference type="GO" id="GO:0015628">
    <property type="term" value="P:protein secretion by the type II secretion system"/>
    <property type="evidence" value="ECO:0007669"/>
    <property type="project" value="InterPro"/>
</dbReference>
<dbReference type="InterPro" id="IPR000983">
    <property type="entry name" value="Bac_GSPG_pilin"/>
</dbReference>
<dbReference type="InterPro" id="IPR013545">
    <property type="entry name" value="T2SS_protein-GspG_C"/>
</dbReference>
<keyword evidence="5" id="KW-0488">Methylation</keyword>
<comment type="caution">
    <text evidence="12">The sequence shown here is derived from an EMBL/GenBank/DDBJ whole genome shotgun (WGS) entry which is preliminary data.</text>
</comment>
<keyword evidence="9 10" id="KW-0472">Membrane</keyword>
<feature type="transmembrane region" description="Helical" evidence="10">
    <location>
        <begin position="12"/>
        <end position="35"/>
    </location>
</feature>
<dbReference type="SUPFAM" id="SSF54523">
    <property type="entry name" value="Pili subunits"/>
    <property type="match status" value="1"/>
</dbReference>
<proteinExistence type="inferred from homology"/>
<keyword evidence="8 10" id="KW-1133">Transmembrane helix</keyword>
<dbReference type="AlphaFoldDB" id="A0A432XWR6"/>
<keyword evidence="7 10" id="KW-0812">Transmembrane</keyword>
<keyword evidence="6" id="KW-0997">Cell inner membrane</keyword>
<reference evidence="13" key="1">
    <citation type="journal article" date="2018" name="Front. Microbiol.">
        <title>Genome-Based Analysis Reveals the Taxonomy and Diversity of the Family Idiomarinaceae.</title>
        <authorList>
            <person name="Liu Y."/>
            <person name="Lai Q."/>
            <person name="Shao Z."/>
        </authorList>
    </citation>
    <scope>NUCLEOTIDE SEQUENCE [LARGE SCALE GENOMIC DNA]</scope>
    <source>
        <strain evidence="13">BH195</strain>
    </source>
</reference>
<dbReference type="RefSeq" id="WP_126763854.1">
    <property type="nucleotide sequence ID" value="NZ_JBHLTZ010000012.1"/>
</dbReference>
<dbReference type="GO" id="GO:0015627">
    <property type="term" value="C:type II protein secretion system complex"/>
    <property type="evidence" value="ECO:0007669"/>
    <property type="project" value="InterPro"/>
</dbReference>
<dbReference type="Pfam" id="PF07963">
    <property type="entry name" value="N_methyl"/>
    <property type="match status" value="1"/>
</dbReference>
<evidence type="ECO:0000256" key="1">
    <source>
        <dbReference type="ARBA" id="ARBA00004377"/>
    </source>
</evidence>
<comment type="similarity">
    <text evidence="2">Belongs to the GSP G family.</text>
</comment>
<evidence type="ECO:0000259" key="11">
    <source>
        <dbReference type="Pfam" id="PF08334"/>
    </source>
</evidence>
<dbReference type="NCBIfam" id="TIGR01710">
    <property type="entry name" value="typeII_sec_gspG"/>
    <property type="match status" value="1"/>
</dbReference>
<sequence length="139" mass="15669">MKRIRSCNVEKTFGFTLIELLIVIVILGLLASLVAPQMFSKVDSSKIKTAETQMKMLETSLNTYRLDMGRYPEKLDQLLTGDEPNWQGPYFPKDVPPDPWGNDYLYKMPGDNGQPFTLMSYGADGREGGEETNADIILQ</sequence>
<evidence type="ECO:0000256" key="8">
    <source>
        <dbReference type="ARBA" id="ARBA00022989"/>
    </source>
</evidence>
<evidence type="ECO:0000313" key="12">
    <source>
        <dbReference type="EMBL" id="RUO53147.1"/>
    </source>
</evidence>
<dbReference type="InterPro" id="IPR010054">
    <property type="entry name" value="Type2_sec_GspG"/>
</dbReference>
<dbReference type="InterPro" id="IPR012902">
    <property type="entry name" value="N_methyl_site"/>
</dbReference>
<dbReference type="Gene3D" id="3.30.700.10">
    <property type="entry name" value="Glycoprotein, Type 4 Pilin"/>
    <property type="match status" value="1"/>
</dbReference>
<feature type="domain" description="Type II secretion system protein GspG C-terminal" evidence="11">
    <location>
        <begin position="38"/>
        <end position="137"/>
    </location>
</feature>
<dbReference type="Proteomes" id="UP000287198">
    <property type="component" value="Unassembled WGS sequence"/>
</dbReference>
<dbReference type="PANTHER" id="PTHR30093:SF45">
    <property type="entry name" value="TYPE II SECRETION SYSTEM CORE PROTEIN G"/>
    <property type="match status" value="1"/>
</dbReference>
<evidence type="ECO:0000256" key="2">
    <source>
        <dbReference type="ARBA" id="ARBA00009984"/>
    </source>
</evidence>
<evidence type="ECO:0000256" key="3">
    <source>
        <dbReference type="ARBA" id="ARBA00020042"/>
    </source>
</evidence>
<evidence type="ECO:0000256" key="10">
    <source>
        <dbReference type="SAM" id="Phobius"/>
    </source>
</evidence>
<dbReference type="Pfam" id="PF08334">
    <property type="entry name" value="T2SSG"/>
    <property type="match status" value="1"/>
</dbReference>
<dbReference type="NCBIfam" id="TIGR02532">
    <property type="entry name" value="IV_pilin_GFxxxE"/>
    <property type="match status" value="1"/>
</dbReference>
<keyword evidence="4" id="KW-1003">Cell membrane</keyword>
<evidence type="ECO:0000256" key="9">
    <source>
        <dbReference type="ARBA" id="ARBA00023136"/>
    </source>
</evidence>
<dbReference type="PANTHER" id="PTHR30093">
    <property type="entry name" value="GENERAL SECRETION PATHWAY PROTEIN G"/>
    <property type="match status" value="1"/>
</dbReference>
<dbReference type="EMBL" id="PIPW01000002">
    <property type="protein sequence ID" value="RUO53147.1"/>
    <property type="molecule type" value="Genomic_DNA"/>
</dbReference>
<evidence type="ECO:0000256" key="6">
    <source>
        <dbReference type="ARBA" id="ARBA00022519"/>
    </source>
</evidence>
<name>A0A432XWR6_9GAMM</name>
<accession>A0A432XWR6</accession>
<protein>
    <recommendedName>
        <fullName evidence="3">Type II secretion system core protein G</fullName>
    </recommendedName>
</protein>
<dbReference type="OrthoDB" id="9795612at2"/>
<dbReference type="PRINTS" id="PR00813">
    <property type="entry name" value="BCTERIALGSPG"/>
</dbReference>
<keyword evidence="13" id="KW-1185">Reference proteome</keyword>
<dbReference type="InterPro" id="IPR045584">
    <property type="entry name" value="Pilin-like"/>
</dbReference>
<evidence type="ECO:0000256" key="4">
    <source>
        <dbReference type="ARBA" id="ARBA00022475"/>
    </source>
</evidence>
<organism evidence="12 13">
    <name type="scientific">Pseudidiomarina halophila</name>
    <dbReference type="NCBI Taxonomy" id="1449799"/>
    <lineage>
        <taxon>Bacteria</taxon>
        <taxon>Pseudomonadati</taxon>
        <taxon>Pseudomonadota</taxon>
        <taxon>Gammaproteobacteria</taxon>
        <taxon>Alteromonadales</taxon>
        <taxon>Idiomarinaceae</taxon>
        <taxon>Pseudidiomarina</taxon>
    </lineage>
</organism>
<dbReference type="GO" id="GO:0005886">
    <property type="term" value="C:plasma membrane"/>
    <property type="evidence" value="ECO:0007669"/>
    <property type="project" value="UniProtKB-SubCell"/>
</dbReference>
<evidence type="ECO:0000313" key="13">
    <source>
        <dbReference type="Proteomes" id="UP000287198"/>
    </source>
</evidence>
<evidence type="ECO:0000256" key="5">
    <source>
        <dbReference type="ARBA" id="ARBA00022481"/>
    </source>
</evidence>